<evidence type="ECO:0000256" key="1">
    <source>
        <dbReference type="ARBA" id="ARBA00004123"/>
    </source>
</evidence>
<keyword evidence="3" id="KW-1133">Transmembrane helix</keyword>
<evidence type="ECO:0000256" key="2">
    <source>
        <dbReference type="ARBA" id="ARBA00023242"/>
    </source>
</evidence>
<keyword evidence="3" id="KW-0472">Membrane</keyword>
<comment type="subcellular location">
    <subcellularLocation>
        <location evidence="1">Nucleus</location>
    </subcellularLocation>
</comment>
<proteinExistence type="predicted"/>
<dbReference type="AlphaFoldDB" id="A0A5N5WKT5"/>
<name>A0A5N5WKT5_9EURO</name>
<feature type="domain" description="AMP-dependent synthetase/ligase" evidence="4">
    <location>
        <begin position="2"/>
        <end position="75"/>
    </location>
</feature>
<dbReference type="Gene3D" id="3.40.50.980">
    <property type="match status" value="1"/>
</dbReference>
<dbReference type="InterPro" id="IPR000873">
    <property type="entry name" value="AMP-dep_synth/lig_dom"/>
</dbReference>
<dbReference type="InterPro" id="IPR021858">
    <property type="entry name" value="Fun_TF"/>
</dbReference>
<accession>A0A5N5WKT5</accession>
<gene>
    <name evidence="5" type="ORF">BDV29DRAFT_161836</name>
</gene>
<keyword evidence="2" id="KW-0539">Nucleus</keyword>
<dbReference type="Proteomes" id="UP000326565">
    <property type="component" value="Unassembled WGS sequence"/>
</dbReference>
<dbReference type="GO" id="GO:0045944">
    <property type="term" value="P:positive regulation of transcription by RNA polymerase II"/>
    <property type="evidence" value="ECO:0007669"/>
    <property type="project" value="TreeGrafter"/>
</dbReference>
<dbReference type="OrthoDB" id="5213892at2759"/>
<dbReference type="Pfam" id="PF00501">
    <property type="entry name" value="AMP-binding"/>
    <property type="match status" value="1"/>
</dbReference>
<sequence length="371" mass="41022">MNQLAGLLRAKGVVLEQVVLMMMEKSINTIVTMFGILVAGGAFLSLGPESPRERNLGVLDDCNASVVVTDRLNAEFFEDTKEEIGRPRNTAYHRRLLFAGGTKNWEALLRAAASLIPRLVQARMPLTGPDSNYINDQQQKGTLSPEDDCATNVLLSSFISIDIISSASTRRTPFLDIDHGQALSNLGISLESITGCQNAITALIYEIPSLDRWKEESQAAHRLSIIDLAERGRQIEERLRQELVDMDNMPLTGPSLWNRSGRQTAPSNHEISKLFALSAIIYLHVVISGAHPELSEIAEAVSQTVVVFKSLRDRRLLHSILVWPFCISGCLALGEQQSFFRDLLSVAGITESTMGTCFEAFKIMEECSEFI</sequence>
<evidence type="ECO:0000259" key="4">
    <source>
        <dbReference type="Pfam" id="PF00501"/>
    </source>
</evidence>
<evidence type="ECO:0000313" key="6">
    <source>
        <dbReference type="Proteomes" id="UP000326565"/>
    </source>
</evidence>
<dbReference type="SUPFAM" id="SSF56801">
    <property type="entry name" value="Acetyl-CoA synthetase-like"/>
    <property type="match status" value="1"/>
</dbReference>
<protein>
    <submittedName>
        <fullName evidence="5">Fungal-specific transcription factor domain-containing protein</fullName>
    </submittedName>
</protein>
<evidence type="ECO:0000256" key="3">
    <source>
        <dbReference type="SAM" id="Phobius"/>
    </source>
</evidence>
<dbReference type="GO" id="GO:0003700">
    <property type="term" value="F:DNA-binding transcription factor activity"/>
    <property type="evidence" value="ECO:0007669"/>
    <property type="project" value="TreeGrafter"/>
</dbReference>
<dbReference type="GO" id="GO:0005634">
    <property type="term" value="C:nucleus"/>
    <property type="evidence" value="ECO:0007669"/>
    <property type="project" value="UniProtKB-SubCell"/>
</dbReference>
<organism evidence="5 6">
    <name type="scientific">Aspergillus leporis</name>
    <dbReference type="NCBI Taxonomy" id="41062"/>
    <lineage>
        <taxon>Eukaryota</taxon>
        <taxon>Fungi</taxon>
        <taxon>Dikarya</taxon>
        <taxon>Ascomycota</taxon>
        <taxon>Pezizomycotina</taxon>
        <taxon>Eurotiomycetes</taxon>
        <taxon>Eurotiomycetidae</taxon>
        <taxon>Eurotiales</taxon>
        <taxon>Aspergillaceae</taxon>
        <taxon>Aspergillus</taxon>
        <taxon>Aspergillus subgen. Circumdati</taxon>
    </lineage>
</organism>
<reference evidence="5 6" key="1">
    <citation type="submission" date="2019-04" db="EMBL/GenBank/DDBJ databases">
        <title>Friends and foes A comparative genomics study of 23 Aspergillus species from section Flavi.</title>
        <authorList>
            <consortium name="DOE Joint Genome Institute"/>
            <person name="Kjaerbolling I."/>
            <person name="Vesth T."/>
            <person name="Frisvad J.C."/>
            <person name="Nybo J.L."/>
            <person name="Theobald S."/>
            <person name="Kildgaard S."/>
            <person name="Isbrandt T."/>
            <person name="Kuo A."/>
            <person name="Sato A."/>
            <person name="Lyhne E.K."/>
            <person name="Kogle M.E."/>
            <person name="Wiebenga A."/>
            <person name="Kun R.S."/>
            <person name="Lubbers R.J."/>
            <person name="Makela M.R."/>
            <person name="Barry K."/>
            <person name="Chovatia M."/>
            <person name="Clum A."/>
            <person name="Daum C."/>
            <person name="Haridas S."/>
            <person name="He G."/>
            <person name="LaButti K."/>
            <person name="Lipzen A."/>
            <person name="Mondo S."/>
            <person name="Riley R."/>
            <person name="Salamov A."/>
            <person name="Simmons B.A."/>
            <person name="Magnuson J.K."/>
            <person name="Henrissat B."/>
            <person name="Mortensen U.H."/>
            <person name="Larsen T.O."/>
            <person name="Devries R.P."/>
            <person name="Grigoriev I.V."/>
            <person name="Machida M."/>
            <person name="Baker S.E."/>
            <person name="Andersen M.R."/>
        </authorList>
    </citation>
    <scope>NUCLEOTIDE SEQUENCE [LARGE SCALE GENOMIC DNA]</scope>
    <source>
        <strain evidence="5 6">CBS 151.66</strain>
    </source>
</reference>
<dbReference type="GO" id="GO:0000976">
    <property type="term" value="F:transcription cis-regulatory region binding"/>
    <property type="evidence" value="ECO:0007669"/>
    <property type="project" value="TreeGrafter"/>
</dbReference>
<dbReference type="PANTHER" id="PTHR37534:SF26">
    <property type="entry name" value="TRANSCRIPTION FACTOR, PUTATIVE-RELATED"/>
    <property type="match status" value="1"/>
</dbReference>
<dbReference type="Pfam" id="PF11951">
    <property type="entry name" value="Fungal_trans_2"/>
    <property type="match status" value="1"/>
</dbReference>
<keyword evidence="6" id="KW-1185">Reference proteome</keyword>
<dbReference type="EMBL" id="ML732360">
    <property type="protein sequence ID" value="KAB8069043.1"/>
    <property type="molecule type" value="Genomic_DNA"/>
</dbReference>
<dbReference type="PANTHER" id="PTHR37534">
    <property type="entry name" value="TRANSCRIPTIONAL ACTIVATOR PROTEIN UGA3"/>
    <property type="match status" value="1"/>
</dbReference>
<feature type="transmembrane region" description="Helical" evidence="3">
    <location>
        <begin position="27"/>
        <end position="46"/>
    </location>
</feature>
<keyword evidence="3" id="KW-0812">Transmembrane</keyword>
<evidence type="ECO:0000313" key="5">
    <source>
        <dbReference type="EMBL" id="KAB8069043.1"/>
    </source>
</evidence>